<dbReference type="GO" id="GO:0015648">
    <property type="term" value="F:lipid-linked peptidoglycan transporter activity"/>
    <property type="evidence" value="ECO:0007669"/>
    <property type="project" value="TreeGrafter"/>
</dbReference>
<dbReference type="GO" id="GO:0009252">
    <property type="term" value="P:peptidoglycan biosynthetic process"/>
    <property type="evidence" value="ECO:0007669"/>
    <property type="project" value="UniProtKB-KW"/>
</dbReference>
<dbReference type="GO" id="GO:0016757">
    <property type="term" value="F:glycosyltransferase activity"/>
    <property type="evidence" value="ECO:0007669"/>
    <property type="project" value="UniProtKB-KW"/>
</dbReference>
<dbReference type="AlphaFoldDB" id="A0A3B0UWR3"/>
<feature type="transmembrane region" description="Helical" evidence="11">
    <location>
        <begin position="12"/>
        <end position="33"/>
    </location>
</feature>
<evidence type="ECO:0000256" key="7">
    <source>
        <dbReference type="ARBA" id="ARBA00022984"/>
    </source>
</evidence>
<evidence type="ECO:0000256" key="4">
    <source>
        <dbReference type="ARBA" id="ARBA00022679"/>
    </source>
</evidence>
<evidence type="ECO:0000256" key="10">
    <source>
        <dbReference type="ARBA" id="ARBA00023316"/>
    </source>
</evidence>
<dbReference type="GO" id="GO:0032153">
    <property type="term" value="C:cell division site"/>
    <property type="evidence" value="ECO:0007669"/>
    <property type="project" value="TreeGrafter"/>
</dbReference>
<feature type="transmembrane region" description="Helical" evidence="11">
    <location>
        <begin position="76"/>
        <end position="96"/>
    </location>
</feature>
<dbReference type="PANTHER" id="PTHR30474">
    <property type="entry name" value="CELL CYCLE PROTEIN"/>
    <property type="match status" value="1"/>
</dbReference>
<dbReference type="NCBIfam" id="NF037961">
    <property type="entry name" value="RodA_shape"/>
    <property type="match status" value="1"/>
</dbReference>
<proteinExistence type="predicted"/>
<name>A0A3B0UWR3_9ZZZZ</name>
<feature type="transmembrane region" description="Helical" evidence="11">
    <location>
        <begin position="167"/>
        <end position="200"/>
    </location>
</feature>
<evidence type="ECO:0000256" key="11">
    <source>
        <dbReference type="SAM" id="Phobius"/>
    </source>
</evidence>
<dbReference type="GO" id="GO:0005886">
    <property type="term" value="C:plasma membrane"/>
    <property type="evidence" value="ECO:0007669"/>
    <property type="project" value="TreeGrafter"/>
</dbReference>
<gene>
    <name evidence="12" type="ORF">MNBD_BACTEROID07-1347</name>
</gene>
<evidence type="ECO:0000313" key="12">
    <source>
        <dbReference type="EMBL" id="VAW29827.1"/>
    </source>
</evidence>
<dbReference type="GO" id="GO:0008360">
    <property type="term" value="P:regulation of cell shape"/>
    <property type="evidence" value="ECO:0007669"/>
    <property type="project" value="UniProtKB-KW"/>
</dbReference>
<evidence type="ECO:0000256" key="3">
    <source>
        <dbReference type="ARBA" id="ARBA00022676"/>
    </source>
</evidence>
<keyword evidence="2" id="KW-1003">Cell membrane</keyword>
<feature type="transmembrane region" description="Helical" evidence="11">
    <location>
        <begin position="53"/>
        <end position="69"/>
    </location>
</feature>
<accession>A0A3B0UWR3</accession>
<dbReference type="NCBIfam" id="TIGR02210">
    <property type="entry name" value="rodA_shape"/>
    <property type="match status" value="1"/>
</dbReference>
<evidence type="ECO:0000256" key="6">
    <source>
        <dbReference type="ARBA" id="ARBA00022960"/>
    </source>
</evidence>
<keyword evidence="3" id="KW-0328">Glycosyltransferase</keyword>
<keyword evidence="4" id="KW-0808">Transferase</keyword>
<protein>
    <submittedName>
        <fullName evidence="12">Rod shape-determining protein RodA</fullName>
    </submittedName>
</protein>
<organism evidence="12">
    <name type="scientific">hydrothermal vent metagenome</name>
    <dbReference type="NCBI Taxonomy" id="652676"/>
    <lineage>
        <taxon>unclassified sequences</taxon>
        <taxon>metagenomes</taxon>
        <taxon>ecological metagenomes</taxon>
    </lineage>
</organism>
<feature type="transmembrane region" description="Helical" evidence="11">
    <location>
        <begin position="390"/>
        <end position="409"/>
    </location>
</feature>
<dbReference type="PANTHER" id="PTHR30474:SF1">
    <property type="entry name" value="PEPTIDOGLYCAN GLYCOSYLTRANSFERASE MRDB"/>
    <property type="match status" value="1"/>
</dbReference>
<evidence type="ECO:0000256" key="9">
    <source>
        <dbReference type="ARBA" id="ARBA00023136"/>
    </source>
</evidence>
<feature type="transmembrane region" description="Helical" evidence="11">
    <location>
        <begin position="326"/>
        <end position="345"/>
    </location>
</feature>
<keyword evidence="10" id="KW-0961">Cell wall biogenesis/degradation</keyword>
<feature type="transmembrane region" description="Helical" evidence="11">
    <location>
        <begin position="206"/>
        <end position="223"/>
    </location>
</feature>
<keyword evidence="5 11" id="KW-0812">Transmembrane</keyword>
<feature type="transmembrane region" description="Helical" evidence="11">
    <location>
        <begin position="230"/>
        <end position="251"/>
    </location>
</feature>
<keyword evidence="7" id="KW-0573">Peptidoglycan synthesis</keyword>
<dbReference type="InterPro" id="IPR018365">
    <property type="entry name" value="Cell_cycle_FtsW-rel_CS"/>
</dbReference>
<dbReference type="Pfam" id="PF01098">
    <property type="entry name" value="FTSW_RODA_SPOVE"/>
    <property type="match status" value="2"/>
</dbReference>
<comment type="subcellular location">
    <subcellularLocation>
        <location evidence="1">Membrane</location>
        <topology evidence="1">Multi-pass membrane protein</topology>
    </subcellularLocation>
</comment>
<feature type="transmembrane region" description="Helical" evidence="11">
    <location>
        <begin position="141"/>
        <end position="160"/>
    </location>
</feature>
<dbReference type="GO" id="GO:0051301">
    <property type="term" value="P:cell division"/>
    <property type="evidence" value="ECO:0007669"/>
    <property type="project" value="InterPro"/>
</dbReference>
<evidence type="ECO:0000256" key="1">
    <source>
        <dbReference type="ARBA" id="ARBA00004141"/>
    </source>
</evidence>
<feature type="transmembrane region" description="Helical" evidence="11">
    <location>
        <begin position="357"/>
        <end position="384"/>
    </location>
</feature>
<keyword evidence="8 11" id="KW-1133">Transmembrane helix</keyword>
<sequence>MSIRENFWKNVDWLTVFLFLFLVLYGWLSIYSASGSNESSSIFDFSQRYGKQLLWIAMALFLAFSILLIDAKFFSSFAYVFYFLIMLTLIGVLLFGKTVAGSRSWFQIGSFAIQPAEFAKFATALALAKYLSKTQSDMRLFKSRIVTAAIIGFPALLILMQNDTGSALVYMAFILVLYREGLSGWILVVGLVLGVLFTITIKFGEIYVAIGLVALAVLVFGLFRGFRRQWKIWLTGLLFSLIFVSMVDYAFQHVLESHQRVRIQVMLGMKEDPHGAGYNVNQAKIAIGSGGLTGKGYLKGMLTRNHFVPEQSTDFIFCTVGEERGFLGSSVLILLFLGLLIRIIMLAERQRSPFGRIYGYGVASILFFHFTINLAMTIGLFPVVGIPLPFFSYGGSSLWAFTILLFIFIKQDANRMNVLY</sequence>
<dbReference type="GO" id="GO:0071555">
    <property type="term" value="P:cell wall organization"/>
    <property type="evidence" value="ECO:0007669"/>
    <property type="project" value="UniProtKB-KW"/>
</dbReference>
<keyword evidence="6" id="KW-0133">Cell shape</keyword>
<reference evidence="12" key="1">
    <citation type="submission" date="2018-06" db="EMBL/GenBank/DDBJ databases">
        <authorList>
            <person name="Zhirakovskaya E."/>
        </authorList>
    </citation>
    <scope>NUCLEOTIDE SEQUENCE</scope>
</reference>
<keyword evidence="9 11" id="KW-0472">Membrane</keyword>
<evidence type="ECO:0000256" key="2">
    <source>
        <dbReference type="ARBA" id="ARBA00022475"/>
    </source>
</evidence>
<dbReference type="EMBL" id="UOET01000433">
    <property type="protein sequence ID" value="VAW29827.1"/>
    <property type="molecule type" value="Genomic_DNA"/>
</dbReference>
<evidence type="ECO:0000256" key="8">
    <source>
        <dbReference type="ARBA" id="ARBA00022989"/>
    </source>
</evidence>
<evidence type="ECO:0000256" key="5">
    <source>
        <dbReference type="ARBA" id="ARBA00022692"/>
    </source>
</evidence>
<dbReference type="InterPro" id="IPR011923">
    <property type="entry name" value="RodA/MrdB"/>
</dbReference>
<dbReference type="PROSITE" id="PS00428">
    <property type="entry name" value="FTSW_RODA_SPOVE"/>
    <property type="match status" value="1"/>
</dbReference>
<dbReference type="InterPro" id="IPR001182">
    <property type="entry name" value="FtsW/RodA"/>
</dbReference>